<evidence type="ECO:0000313" key="2">
    <source>
        <dbReference type="EMBL" id="KAF3525776.1"/>
    </source>
</evidence>
<proteinExistence type="predicted"/>
<name>A0A8S9Q557_BRACR</name>
<organism evidence="2 3">
    <name type="scientific">Brassica cretica</name>
    <name type="common">Mustard</name>
    <dbReference type="NCBI Taxonomy" id="69181"/>
    <lineage>
        <taxon>Eukaryota</taxon>
        <taxon>Viridiplantae</taxon>
        <taxon>Streptophyta</taxon>
        <taxon>Embryophyta</taxon>
        <taxon>Tracheophyta</taxon>
        <taxon>Spermatophyta</taxon>
        <taxon>Magnoliopsida</taxon>
        <taxon>eudicotyledons</taxon>
        <taxon>Gunneridae</taxon>
        <taxon>Pentapetalae</taxon>
        <taxon>rosids</taxon>
        <taxon>malvids</taxon>
        <taxon>Brassicales</taxon>
        <taxon>Brassicaceae</taxon>
        <taxon>Brassiceae</taxon>
        <taxon>Brassica</taxon>
    </lineage>
</organism>
<dbReference type="Proteomes" id="UP000712600">
    <property type="component" value="Unassembled WGS sequence"/>
</dbReference>
<gene>
    <name evidence="2" type="ORF">F2Q69_00046255</name>
</gene>
<feature type="region of interest" description="Disordered" evidence="1">
    <location>
        <begin position="65"/>
        <end position="84"/>
    </location>
</feature>
<reference evidence="2" key="1">
    <citation type="submission" date="2019-12" db="EMBL/GenBank/DDBJ databases">
        <title>Genome sequencing and annotation of Brassica cretica.</title>
        <authorList>
            <person name="Studholme D.J."/>
            <person name="Sarris P."/>
        </authorList>
    </citation>
    <scope>NUCLEOTIDE SEQUENCE</scope>
    <source>
        <strain evidence="2">PFS-109/04</strain>
        <tissue evidence="2">Leaf</tissue>
    </source>
</reference>
<dbReference type="AlphaFoldDB" id="A0A8S9Q557"/>
<comment type="caution">
    <text evidence="2">The sequence shown here is derived from an EMBL/GenBank/DDBJ whole genome shotgun (WGS) entry which is preliminary data.</text>
</comment>
<dbReference type="EMBL" id="QGKX02001347">
    <property type="protein sequence ID" value="KAF3525776.1"/>
    <property type="molecule type" value="Genomic_DNA"/>
</dbReference>
<sequence length="144" mass="16722">MGEIKFDGVYYPLNDSISWLTTCMEEMKQEIVRIQHATDVARSSSIDRYQQTSIDVHQCTSIDNQMSTSVDDNPPRPHTMKSHHNFHPREEIDQLVEEIYRALETTEEKFGGRCDDINFPMNLNISALTSKIDILQSLWEATHY</sequence>
<accession>A0A8S9Q557</accession>
<protein>
    <submittedName>
        <fullName evidence="2">Uncharacterized protein</fullName>
    </submittedName>
</protein>
<evidence type="ECO:0000256" key="1">
    <source>
        <dbReference type="SAM" id="MobiDB-lite"/>
    </source>
</evidence>
<evidence type="ECO:0000313" key="3">
    <source>
        <dbReference type="Proteomes" id="UP000712600"/>
    </source>
</evidence>